<dbReference type="RefSeq" id="WP_012696562.1">
    <property type="nucleotide sequence ID" value="NZ_CP022115.1"/>
</dbReference>
<evidence type="ECO:0000313" key="3">
    <source>
        <dbReference type="EMBL" id="MCG9026414.1"/>
    </source>
</evidence>
<sequence>MWDDLSKEAKLYGEYDVRRSFGDVPMRRPHQRRQWLGMMYSGLLVGVSLLLLL</sequence>
<reference evidence="2" key="1">
    <citation type="journal article" date="2017" name="J. Antimicrob. Chemother.">
        <title>Emergence and genomic analysis of MDR Laribacter hongkongensis strain HLGZ1 from Guangzhou, China.</title>
        <authorList>
            <person name="Wu H.K."/>
            <person name="Chen J.H."/>
            <person name="Yang L."/>
            <person name="Li A.R."/>
            <person name="Su D.H."/>
            <person name="Lin Y.P."/>
            <person name="Chen D.Q."/>
        </authorList>
    </citation>
    <scope>NUCLEOTIDE SEQUENCE</scope>
    <source>
        <strain evidence="2">HLGZ1</strain>
    </source>
</reference>
<dbReference type="Proteomes" id="UP001200247">
    <property type="component" value="Unassembled WGS sequence"/>
</dbReference>
<reference evidence="2" key="3">
    <citation type="submission" date="2017-06" db="EMBL/GenBank/DDBJ databases">
        <authorList>
            <person name="Kim H.J."/>
            <person name="Triplett B.A."/>
        </authorList>
    </citation>
    <scope>NUCLEOTIDE SEQUENCE</scope>
    <source>
        <strain evidence="2">HLGZ1</strain>
    </source>
</reference>
<gene>
    <name evidence="3" type="ORF">LH440_10990</name>
    <name evidence="2" type="ORF">LHGZ1_1200</name>
</gene>
<keyword evidence="1" id="KW-0812">Transmembrane</keyword>
<evidence type="ECO:0000313" key="5">
    <source>
        <dbReference type="Proteomes" id="UP001200247"/>
    </source>
</evidence>
<keyword evidence="1" id="KW-1133">Transmembrane helix</keyword>
<dbReference type="EMBL" id="CP022115">
    <property type="protein sequence ID" value="ASJ24031.1"/>
    <property type="molecule type" value="Genomic_DNA"/>
</dbReference>
<reference evidence="4" key="2">
    <citation type="submission" date="2017-06" db="EMBL/GenBank/DDBJ databases">
        <title>Whole genome sequence of Laribacter hongkongensis LHGZ1.</title>
        <authorList>
            <person name="Chen D."/>
            <person name="Wu H."/>
            <person name="Chen J."/>
        </authorList>
    </citation>
    <scope>NUCLEOTIDE SEQUENCE [LARGE SCALE GENOMIC DNA]</scope>
    <source>
        <strain evidence="4">LHGZ1</strain>
    </source>
</reference>
<evidence type="ECO:0000313" key="4">
    <source>
        <dbReference type="Proteomes" id="UP000197424"/>
    </source>
</evidence>
<organism evidence="2 4">
    <name type="scientific">Laribacter hongkongensis</name>
    <dbReference type="NCBI Taxonomy" id="168471"/>
    <lineage>
        <taxon>Bacteria</taxon>
        <taxon>Pseudomonadati</taxon>
        <taxon>Pseudomonadota</taxon>
        <taxon>Betaproteobacteria</taxon>
        <taxon>Neisseriales</taxon>
        <taxon>Aquaspirillaceae</taxon>
        <taxon>Laribacter</taxon>
    </lineage>
</organism>
<keyword evidence="1" id="KW-0472">Membrane</keyword>
<dbReference type="AlphaFoldDB" id="A0A248LHR5"/>
<dbReference type="GeneID" id="75111067"/>
<reference evidence="3 5" key="4">
    <citation type="submission" date="2021-10" db="EMBL/GenBank/DDBJ databases">
        <title>Whole-genome sequencing analysis of Laribacter hongkongensis: virulence gene profiles, carbohydrate-active enzyme prediction, and antimicrobial resistance characterization.</title>
        <authorList>
            <person name="Yuan P."/>
            <person name="Zhan Y."/>
            <person name="Chen D."/>
        </authorList>
    </citation>
    <scope>NUCLEOTIDE SEQUENCE [LARGE SCALE GENOMIC DNA]</scope>
    <source>
        <strain evidence="3 5">W67</strain>
    </source>
</reference>
<name>A0A248LHR5_9NEIS</name>
<feature type="transmembrane region" description="Helical" evidence="1">
    <location>
        <begin position="35"/>
        <end position="52"/>
    </location>
</feature>
<evidence type="ECO:0000313" key="2">
    <source>
        <dbReference type="EMBL" id="ASJ24031.1"/>
    </source>
</evidence>
<evidence type="ECO:0000256" key="1">
    <source>
        <dbReference type="SAM" id="Phobius"/>
    </source>
</evidence>
<accession>A0A248LHR5</accession>
<proteinExistence type="predicted"/>
<dbReference type="Proteomes" id="UP000197424">
    <property type="component" value="Chromosome"/>
</dbReference>
<dbReference type="EMBL" id="JAJAXM010000019">
    <property type="protein sequence ID" value="MCG9026414.1"/>
    <property type="molecule type" value="Genomic_DNA"/>
</dbReference>
<protein>
    <submittedName>
        <fullName evidence="2">Uncharacterized protein</fullName>
    </submittedName>
</protein>